<evidence type="ECO:0000313" key="1">
    <source>
        <dbReference type="EnsemblPlants" id="OMERI02G35500.4"/>
    </source>
</evidence>
<evidence type="ECO:0000313" key="2">
    <source>
        <dbReference type="Proteomes" id="UP000008021"/>
    </source>
</evidence>
<sequence length="76" mass="7936">MNVVVTVEEGHILTRTASDAAAFFPAAAATAAAGDKLLSTAVRTSLKLLHHVIDLSGQPPFSSSSTPIYTHALYIN</sequence>
<dbReference type="Gramene" id="OMERI02G35500.4">
    <property type="protein sequence ID" value="OMERI02G35500.4"/>
    <property type="gene ID" value="OMERI02G35500"/>
</dbReference>
<protein>
    <submittedName>
        <fullName evidence="1">Uncharacterized protein</fullName>
    </submittedName>
</protein>
<name>A0A0E0CT95_9ORYZ</name>
<accession>A0A0E0CT95</accession>
<organism evidence="1">
    <name type="scientific">Oryza meridionalis</name>
    <dbReference type="NCBI Taxonomy" id="40149"/>
    <lineage>
        <taxon>Eukaryota</taxon>
        <taxon>Viridiplantae</taxon>
        <taxon>Streptophyta</taxon>
        <taxon>Embryophyta</taxon>
        <taxon>Tracheophyta</taxon>
        <taxon>Spermatophyta</taxon>
        <taxon>Magnoliopsida</taxon>
        <taxon>Liliopsida</taxon>
        <taxon>Poales</taxon>
        <taxon>Poaceae</taxon>
        <taxon>BOP clade</taxon>
        <taxon>Oryzoideae</taxon>
        <taxon>Oryzeae</taxon>
        <taxon>Oryzinae</taxon>
        <taxon>Oryza</taxon>
    </lineage>
</organism>
<dbReference type="HOGENOM" id="CLU_2658670_0_0_1"/>
<dbReference type="Proteomes" id="UP000008021">
    <property type="component" value="Chromosome 2"/>
</dbReference>
<dbReference type="EnsemblPlants" id="OMERI02G35500.4">
    <property type="protein sequence ID" value="OMERI02G35500.4"/>
    <property type="gene ID" value="OMERI02G35500"/>
</dbReference>
<reference evidence="1" key="2">
    <citation type="submission" date="2018-05" db="EMBL/GenBank/DDBJ databases">
        <title>OmerRS3 (Oryza meridionalis Reference Sequence Version 3).</title>
        <authorList>
            <person name="Zhang J."/>
            <person name="Kudrna D."/>
            <person name="Lee S."/>
            <person name="Talag J."/>
            <person name="Welchert J."/>
            <person name="Wing R.A."/>
        </authorList>
    </citation>
    <scope>NUCLEOTIDE SEQUENCE [LARGE SCALE GENOMIC DNA]</scope>
    <source>
        <strain evidence="1">cv. OR44</strain>
    </source>
</reference>
<dbReference type="AlphaFoldDB" id="A0A0E0CT95"/>
<reference evidence="1" key="1">
    <citation type="submission" date="2015-04" db="UniProtKB">
        <authorList>
            <consortium name="EnsemblPlants"/>
        </authorList>
    </citation>
    <scope>IDENTIFICATION</scope>
</reference>
<proteinExistence type="predicted"/>
<keyword evidence="2" id="KW-1185">Reference proteome</keyword>